<dbReference type="Proteomes" id="UP000192223">
    <property type="component" value="Unplaced"/>
</dbReference>
<feature type="signal peptide" evidence="9">
    <location>
        <begin position="1"/>
        <end position="26"/>
    </location>
</feature>
<evidence type="ECO:0000256" key="5">
    <source>
        <dbReference type="ARBA" id="ARBA00023136"/>
    </source>
</evidence>
<evidence type="ECO:0000313" key="11">
    <source>
        <dbReference type="RefSeq" id="XP_018329818.1"/>
    </source>
</evidence>
<sequence>MCFSSKVLVYLLFTSICLLHCYKCNSDKYAHEHDHHLHEHISENKKAYKYSKEANEPYHNQKHSHHESKAKHLGKEKKDYSEGDVWMHAIGATLFISAAPVLILLVVPLDNTEKTQPLLKVLLAFASGGLLGDAFLHLIPHAALTVTSKDIHSFHAHGHSHDNHPSHTEVHGHEHSHENHSHDMSIGLGVLSGIIAFLIIEKGVRIVKGSGHGHTHSSVSVSNDQKDGLAIGASFLAGNHIGIVTTVTILLHEIPHEIGDFAILLQSGISRKNAMLLQLSTAVGALAGTVLSLLSKNSEGILGFNWILPFTAGGFIYIALVSVIPELLDEEKPTFVQTILQVFAMLAGVYMMVIIAEYE</sequence>
<feature type="transmembrane region" description="Helical" evidence="8">
    <location>
        <begin position="306"/>
        <end position="328"/>
    </location>
</feature>
<evidence type="ECO:0000256" key="4">
    <source>
        <dbReference type="ARBA" id="ARBA00022989"/>
    </source>
</evidence>
<evidence type="ECO:0000256" key="7">
    <source>
        <dbReference type="SAM" id="MobiDB-lite"/>
    </source>
</evidence>
<evidence type="ECO:0000256" key="9">
    <source>
        <dbReference type="SAM" id="SignalP"/>
    </source>
</evidence>
<dbReference type="PANTHER" id="PTHR16950">
    <property type="entry name" value="ZINC TRANSPORTER SLC39A7 HISTIDINE-RICH MEMBRANE PROTEIN KE4"/>
    <property type="match status" value="1"/>
</dbReference>
<accession>A0A1W4XBL8</accession>
<keyword evidence="2" id="KW-0813">Transport</keyword>
<dbReference type="PANTHER" id="PTHR16950:SF25">
    <property type="entry name" value="ZINC TRANSPORTER SLC39A7"/>
    <property type="match status" value="1"/>
</dbReference>
<keyword evidence="10" id="KW-1185">Reference proteome</keyword>
<evidence type="ECO:0000256" key="8">
    <source>
        <dbReference type="SAM" id="Phobius"/>
    </source>
</evidence>
<name>A0A1W4XBL8_AGRPL</name>
<evidence type="ECO:0000256" key="1">
    <source>
        <dbReference type="ARBA" id="ARBA00004141"/>
    </source>
</evidence>
<dbReference type="AlphaFoldDB" id="A0A1W4XBL8"/>
<dbReference type="GeneID" id="108740113"/>
<comment type="similarity">
    <text evidence="6">Belongs to the ZIP transporter (TC 2.A.5) family. KE4/Catsup subfamily.</text>
</comment>
<feature type="transmembrane region" description="Helical" evidence="8">
    <location>
        <begin position="335"/>
        <end position="356"/>
    </location>
</feature>
<feature type="transmembrane region" description="Helical" evidence="8">
    <location>
        <begin position="85"/>
        <end position="109"/>
    </location>
</feature>
<dbReference type="InterPro" id="IPR003689">
    <property type="entry name" value="ZIP"/>
</dbReference>
<dbReference type="GO" id="GO:0006882">
    <property type="term" value="P:intracellular zinc ion homeostasis"/>
    <property type="evidence" value="ECO:0007669"/>
    <property type="project" value="TreeGrafter"/>
</dbReference>
<dbReference type="OrthoDB" id="200954at2759"/>
<protein>
    <submittedName>
        <fullName evidence="11">Zinc transporter zipt-7.2</fullName>
    </submittedName>
</protein>
<gene>
    <name evidence="11" type="primary">LOC108740113</name>
</gene>
<evidence type="ECO:0000256" key="3">
    <source>
        <dbReference type="ARBA" id="ARBA00022692"/>
    </source>
</evidence>
<keyword evidence="4 8" id="KW-1133">Transmembrane helix</keyword>
<dbReference type="KEGG" id="apln:108740113"/>
<evidence type="ECO:0000256" key="2">
    <source>
        <dbReference type="ARBA" id="ARBA00022448"/>
    </source>
</evidence>
<feature type="transmembrane region" description="Helical" evidence="8">
    <location>
        <begin position="184"/>
        <end position="200"/>
    </location>
</feature>
<keyword evidence="9" id="KW-0732">Signal</keyword>
<dbReference type="GO" id="GO:0016020">
    <property type="term" value="C:membrane"/>
    <property type="evidence" value="ECO:0007669"/>
    <property type="project" value="UniProtKB-SubCell"/>
</dbReference>
<organism evidence="10 11">
    <name type="scientific">Agrilus planipennis</name>
    <name type="common">Emerald ash borer</name>
    <name type="synonym">Agrilus marcopoli</name>
    <dbReference type="NCBI Taxonomy" id="224129"/>
    <lineage>
        <taxon>Eukaryota</taxon>
        <taxon>Metazoa</taxon>
        <taxon>Ecdysozoa</taxon>
        <taxon>Arthropoda</taxon>
        <taxon>Hexapoda</taxon>
        <taxon>Insecta</taxon>
        <taxon>Pterygota</taxon>
        <taxon>Neoptera</taxon>
        <taxon>Endopterygota</taxon>
        <taxon>Coleoptera</taxon>
        <taxon>Polyphaga</taxon>
        <taxon>Elateriformia</taxon>
        <taxon>Buprestoidea</taxon>
        <taxon>Buprestidae</taxon>
        <taxon>Agrilinae</taxon>
        <taxon>Agrilus</taxon>
    </lineage>
</organism>
<keyword evidence="3 8" id="KW-0812">Transmembrane</keyword>
<dbReference type="GO" id="GO:0005385">
    <property type="term" value="F:zinc ion transmembrane transporter activity"/>
    <property type="evidence" value="ECO:0007669"/>
    <property type="project" value="TreeGrafter"/>
</dbReference>
<dbReference type="InParanoid" id="A0A1W4XBL8"/>
<evidence type="ECO:0000256" key="6">
    <source>
        <dbReference type="ARBA" id="ARBA00038485"/>
    </source>
</evidence>
<evidence type="ECO:0000313" key="10">
    <source>
        <dbReference type="Proteomes" id="UP000192223"/>
    </source>
</evidence>
<keyword evidence="5 8" id="KW-0472">Membrane</keyword>
<dbReference type="Pfam" id="PF02535">
    <property type="entry name" value="Zip"/>
    <property type="match status" value="2"/>
</dbReference>
<feature type="region of interest" description="Disordered" evidence="7">
    <location>
        <begin position="155"/>
        <end position="182"/>
    </location>
</feature>
<comment type="subcellular location">
    <subcellularLocation>
        <location evidence="1">Membrane</location>
        <topology evidence="1">Multi-pass membrane protein</topology>
    </subcellularLocation>
</comment>
<dbReference type="FunCoup" id="A0A1W4XBL8">
    <property type="interactions" value="524"/>
</dbReference>
<proteinExistence type="inferred from homology"/>
<feature type="chain" id="PRO_5010691675" evidence="9">
    <location>
        <begin position="27"/>
        <end position="359"/>
    </location>
</feature>
<reference evidence="11" key="1">
    <citation type="submission" date="2025-08" db="UniProtKB">
        <authorList>
            <consortium name="RefSeq"/>
        </authorList>
    </citation>
    <scope>IDENTIFICATION</scope>
    <source>
        <tissue evidence="11">Entire body</tissue>
    </source>
</reference>
<feature type="transmembrane region" description="Helical" evidence="8">
    <location>
        <begin position="121"/>
        <end position="139"/>
    </location>
</feature>
<feature type="transmembrane region" description="Helical" evidence="8">
    <location>
        <begin position="274"/>
        <end position="294"/>
    </location>
</feature>
<dbReference type="RefSeq" id="XP_018329818.1">
    <property type="nucleotide sequence ID" value="XM_018474316.1"/>
</dbReference>
<dbReference type="STRING" id="224129.A0A1W4XBL8"/>